<organism evidence="2 3">
    <name type="scientific">Periconia macrospinosa</name>
    <dbReference type="NCBI Taxonomy" id="97972"/>
    <lineage>
        <taxon>Eukaryota</taxon>
        <taxon>Fungi</taxon>
        <taxon>Dikarya</taxon>
        <taxon>Ascomycota</taxon>
        <taxon>Pezizomycotina</taxon>
        <taxon>Dothideomycetes</taxon>
        <taxon>Pleosporomycetidae</taxon>
        <taxon>Pleosporales</taxon>
        <taxon>Massarineae</taxon>
        <taxon>Periconiaceae</taxon>
        <taxon>Periconia</taxon>
    </lineage>
</organism>
<evidence type="ECO:0000313" key="3">
    <source>
        <dbReference type="Proteomes" id="UP000244855"/>
    </source>
</evidence>
<dbReference type="EMBL" id="KZ805486">
    <property type="protein sequence ID" value="PVH95714.1"/>
    <property type="molecule type" value="Genomic_DNA"/>
</dbReference>
<name>A0A2V1DF01_9PLEO</name>
<proteinExistence type="predicted"/>
<protein>
    <submittedName>
        <fullName evidence="2">Uncharacterized protein</fullName>
    </submittedName>
</protein>
<keyword evidence="1" id="KW-0175">Coiled coil</keyword>
<feature type="coiled-coil region" evidence="1">
    <location>
        <begin position="141"/>
        <end position="298"/>
    </location>
</feature>
<sequence>MAFQNSEIRYRFEDPTKWAFVDAVPRSPSFAEALNEVPRGFTLYQPTARILDLQATAYLRANPEHENEVKSLLFWAWANNWNRDGCLRDQPGFDEADRTHLQSLKKTTQDYVGPYYLGSGQSKKGSWLGGYGGTLDTSSSLRKLQEELKDQTKIFENYKEDMTKKVAALHTKSLRADSLEKEIEARNEELKARNEELKARNEELKARNEELKARNEKMAELEKHIGSKEGELESRRSEKESFMRTIAQHQDKAEKANENLERAQTDFTKALATYSKQIKDQHDDLEKVKKALEMKEKNTMNVNTKYFELIKAHDSLQSAHAVTTKKCDYLKAVSEGLHHCWRNVENVMLQHPQLYPDPKQGREVLRNQFWSFIAVYQTAGLQHDIKEALKEDRIPRFVLRSETNSESDPGDMHD</sequence>
<gene>
    <name evidence="2" type="ORF">DM02DRAFT_731664</name>
</gene>
<dbReference type="Proteomes" id="UP000244855">
    <property type="component" value="Unassembled WGS sequence"/>
</dbReference>
<accession>A0A2V1DF01</accession>
<evidence type="ECO:0000313" key="2">
    <source>
        <dbReference type="EMBL" id="PVH95714.1"/>
    </source>
</evidence>
<dbReference type="AlphaFoldDB" id="A0A2V1DF01"/>
<evidence type="ECO:0000256" key="1">
    <source>
        <dbReference type="SAM" id="Coils"/>
    </source>
</evidence>
<keyword evidence="3" id="KW-1185">Reference proteome</keyword>
<dbReference type="Gene3D" id="1.10.287.1490">
    <property type="match status" value="1"/>
</dbReference>
<dbReference type="OrthoDB" id="678967at2759"/>
<reference evidence="2 3" key="1">
    <citation type="journal article" date="2018" name="Sci. Rep.">
        <title>Comparative genomics provides insights into the lifestyle and reveals functional heterogeneity of dark septate endophytic fungi.</title>
        <authorList>
            <person name="Knapp D.G."/>
            <person name="Nemeth J.B."/>
            <person name="Barry K."/>
            <person name="Hainaut M."/>
            <person name="Henrissat B."/>
            <person name="Johnson J."/>
            <person name="Kuo A."/>
            <person name="Lim J.H.P."/>
            <person name="Lipzen A."/>
            <person name="Nolan M."/>
            <person name="Ohm R.A."/>
            <person name="Tamas L."/>
            <person name="Grigoriev I.V."/>
            <person name="Spatafora J.W."/>
            <person name="Nagy L.G."/>
            <person name="Kovacs G.M."/>
        </authorList>
    </citation>
    <scope>NUCLEOTIDE SEQUENCE [LARGE SCALE GENOMIC DNA]</scope>
    <source>
        <strain evidence="2 3">DSE2036</strain>
    </source>
</reference>